<evidence type="ECO:0000313" key="8">
    <source>
        <dbReference type="EMBL" id="GAI71819.1"/>
    </source>
</evidence>
<dbReference type="EMBL" id="BARW01002523">
    <property type="protein sequence ID" value="GAI71819.1"/>
    <property type="molecule type" value="Genomic_DNA"/>
</dbReference>
<dbReference type="SUPFAM" id="SSF103473">
    <property type="entry name" value="MFS general substrate transporter"/>
    <property type="match status" value="1"/>
</dbReference>
<evidence type="ECO:0000256" key="3">
    <source>
        <dbReference type="ARBA" id="ARBA00022692"/>
    </source>
</evidence>
<organism evidence="8">
    <name type="scientific">marine sediment metagenome</name>
    <dbReference type="NCBI Taxonomy" id="412755"/>
    <lineage>
        <taxon>unclassified sequences</taxon>
        <taxon>metagenomes</taxon>
        <taxon>ecological metagenomes</taxon>
    </lineage>
</organism>
<evidence type="ECO:0000256" key="6">
    <source>
        <dbReference type="SAM" id="Phobius"/>
    </source>
</evidence>
<dbReference type="PANTHER" id="PTHR23502">
    <property type="entry name" value="MAJOR FACILITATOR SUPERFAMILY"/>
    <property type="match status" value="1"/>
</dbReference>
<keyword evidence="2" id="KW-0813">Transport</keyword>
<evidence type="ECO:0000256" key="5">
    <source>
        <dbReference type="ARBA" id="ARBA00023136"/>
    </source>
</evidence>
<keyword evidence="3 6" id="KW-0812">Transmembrane</keyword>
<feature type="transmembrane region" description="Helical" evidence="6">
    <location>
        <begin position="69"/>
        <end position="91"/>
    </location>
</feature>
<dbReference type="InterPro" id="IPR020846">
    <property type="entry name" value="MFS_dom"/>
</dbReference>
<accession>X1SVG8</accession>
<feature type="domain" description="Major facilitator superfamily (MFS) profile" evidence="7">
    <location>
        <begin position="1"/>
        <end position="106"/>
    </location>
</feature>
<protein>
    <recommendedName>
        <fullName evidence="7">Major facilitator superfamily (MFS) profile domain-containing protein</fullName>
    </recommendedName>
</protein>
<feature type="transmembrane region" description="Helical" evidence="6">
    <location>
        <begin position="44"/>
        <end position="63"/>
    </location>
</feature>
<dbReference type="InterPro" id="IPR036259">
    <property type="entry name" value="MFS_trans_sf"/>
</dbReference>
<dbReference type="PANTHER" id="PTHR23502:SF132">
    <property type="entry name" value="POLYAMINE TRANSPORTER 2-RELATED"/>
    <property type="match status" value="1"/>
</dbReference>
<proteinExistence type="predicted"/>
<keyword evidence="4 6" id="KW-1133">Transmembrane helix</keyword>
<keyword evidence="5 6" id="KW-0472">Membrane</keyword>
<evidence type="ECO:0000256" key="4">
    <source>
        <dbReference type="ARBA" id="ARBA00022989"/>
    </source>
</evidence>
<dbReference type="PROSITE" id="PS50850">
    <property type="entry name" value="MFS"/>
    <property type="match status" value="1"/>
</dbReference>
<dbReference type="InterPro" id="IPR011701">
    <property type="entry name" value="MFS"/>
</dbReference>
<evidence type="ECO:0000259" key="7">
    <source>
        <dbReference type="PROSITE" id="PS50850"/>
    </source>
</evidence>
<evidence type="ECO:0000256" key="2">
    <source>
        <dbReference type="ARBA" id="ARBA00022448"/>
    </source>
</evidence>
<name>X1SVG8_9ZZZZ</name>
<dbReference type="GO" id="GO:0022857">
    <property type="term" value="F:transmembrane transporter activity"/>
    <property type="evidence" value="ECO:0007669"/>
    <property type="project" value="InterPro"/>
</dbReference>
<dbReference type="Gene3D" id="1.20.1250.20">
    <property type="entry name" value="MFS general substrate transporter like domains"/>
    <property type="match status" value="1"/>
</dbReference>
<comment type="subcellular location">
    <subcellularLocation>
        <location evidence="1">Membrane</location>
        <topology evidence="1">Multi-pass membrane protein</topology>
    </subcellularLocation>
</comment>
<evidence type="ECO:0000256" key="1">
    <source>
        <dbReference type="ARBA" id="ARBA00004141"/>
    </source>
</evidence>
<feature type="non-terminal residue" evidence="8">
    <location>
        <position position="1"/>
    </location>
</feature>
<dbReference type="Pfam" id="PF07690">
    <property type="entry name" value="MFS_1"/>
    <property type="match status" value="1"/>
</dbReference>
<dbReference type="GO" id="GO:0005886">
    <property type="term" value="C:plasma membrane"/>
    <property type="evidence" value="ECO:0007669"/>
    <property type="project" value="TreeGrafter"/>
</dbReference>
<reference evidence="8" key="1">
    <citation type="journal article" date="2014" name="Front. Microbiol.">
        <title>High frequency of phylogenetically diverse reductive dehalogenase-homologous genes in deep subseafloor sedimentary metagenomes.</title>
        <authorList>
            <person name="Kawai M."/>
            <person name="Futagami T."/>
            <person name="Toyoda A."/>
            <person name="Takaki Y."/>
            <person name="Nishi S."/>
            <person name="Hori S."/>
            <person name="Arai W."/>
            <person name="Tsubouchi T."/>
            <person name="Morono Y."/>
            <person name="Uchiyama I."/>
            <person name="Ito T."/>
            <person name="Fujiyama A."/>
            <person name="Inagaki F."/>
            <person name="Takami H."/>
        </authorList>
    </citation>
    <scope>NUCLEOTIDE SEQUENCE</scope>
    <source>
        <strain evidence="8">Expedition CK06-06</strain>
    </source>
</reference>
<sequence length="106" mass="11503">FIAQDITQLIIFRAIQGAGAYSSILQAIIGDIYEKEEHGKGMGLLALSMSLGYFGGIVIGGYISSYLGFRNIFSITGILTIISGVVMIIFLKEKGNKMVKSDTRTF</sequence>
<gene>
    <name evidence="8" type="ORF">S12H4_06977</name>
</gene>
<dbReference type="AlphaFoldDB" id="X1SVG8"/>
<comment type="caution">
    <text evidence="8">The sequence shown here is derived from an EMBL/GenBank/DDBJ whole genome shotgun (WGS) entry which is preliminary data.</text>
</comment>